<dbReference type="GO" id="GO:0042732">
    <property type="term" value="P:D-xylose metabolic process"/>
    <property type="evidence" value="ECO:0007669"/>
    <property type="project" value="UniProtKB-KW"/>
</dbReference>
<dbReference type="RefSeq" id="WP_106344901.1">
    <property type="nucleotide sequence ID" value="NZ_PVNE01000009.1"/>
</dbReference>
<dbReference type="InterPro" id="IPR036388">
    <property type="entry name" value="WH-like_DNA-bd_sf"/>
</dbReference>
<evidence type="ECO:0000313" key="5">
    <source>
        <dbReference type="Proteomes" id="UP000237797"/>
    </source>
</evidence>
<dbReference type="OrthoDB" id="9796533at2"/>
<evidence type="ECO:0000256" key="1">
    <source>
        <dbReference type="ARBA" id="ARBA00002486"/>
    </source>
</evidence>
<proteinExistence type="inferred from homology"/>
<dbReference type="InterPro" id="IPR036390">
    <property type="entry name" value="WH_DNA-bd_sf"/>
</dbReference>
<comment type="caution">
    <text evidence="4">The sequence shown here is derived from an EMBL/GenBank/DDBJ whole genome shotgun (WGS) entry which is preliminary data.</text>
</comment>
<dbReference type="Gene3D" id="3.30.420.40">
    <property type="match status" value="2"/>
</dbReference>
<dbReference type="SUPFAM" id="SSF53067">
    <property type="entry name" value="Actin-like ATPase domain"/>
    <property type="match status" value="1"/>
</dbReference>
<sequence>MRHRNAKTSPHQPQVLKQLNKRLILQTIRRRQPVSRAEIAEETTISRTTVSQLTDELLREGWIREVGQGVSGAKGGRKPITLSINDDAAWVVGVDIGGCGTTIALCNLAGQIKQKRTFPSPRTSMLDTLSEQLQRFLSQVDPEIRIIGLGIGAPGITRSSDGVVLSAPALGWTDVPLKRLLEERLGLPVYVDNDVNVAALGECWKGAGKDKQNVIMITVGTGIGCGLVLDGALYRGSGWAAGEIGSMVTDADAVDQWTDPVFAGFGFLESKAGGPGIVRQILGRMEKTDSSSPLRRDADRLTAKEVFDAARKGEPLAKSVVSQSIRHLAAGIINAVVLFDPEVVILGGGLMGSADLMLPKIREAVKRLSPTQPEIRKAQLGSDAGVIGGAALVLKECSEPIGGVL</sequence>
<protein>
    <submittedName>
        <fullName evidence="4">Glucokinase-like ROK family protein</fullName>
    </submittedName>
</protein>
<organism evidence="4 5">
    <name type="scientific">Planifilum fimeticola</name>
    <dbReference type="NCBI Taxonomy" id="201975"/>
    <lineage>
        <taxon>Bacteria</taxon>
        <taxon>Bacillati</taxon>
        <taxon>Bacillota</taxon>
        <taxon>Bacilli</taxon>
        <taxon>Bacillales</taxon>
        <taxon>Thermoactinomycetaceae</taxon>
        <taxon>Planifilum</taxon>
    </lineage>
</organism>
<dbReference type="Pfam" id="PF13412">
    <property type="entry name" value="HTH_24"/>
    <property type="match status" value="1"/>
</dbReference>
<comment type="similarity">
    <text evidence="2">Belongs to the ROK (NagC/XylR) family.</text>
</comment>
<dbReference type="AlphaFoldDB" id="A0A2T0LFM2"/>
<dbReference type="InterPro" id="IPR043129">
    <property type="entry name" value="ATPase_NBD"/>
</dbReference>
<comment type="function">
    <text evidence="1">Transcriptional repressor of xylose-utilizing enzymes.</text>
</comment>
<evidence type="ECO:0000313" key="4">
    <source>
        <dbReference type="EMBL" id="PRX41025.1"/>
    </source>
</evidence>
<dbReference type="Proteomes" id="UP000237797">
    <property type="component" value="Unassembled WGS sequence"/>
</dbReference>
<keyword evidence="3" id="KW-0119">Carbohydrate metabolism</keyword>
<dbReference type="GO" id="GO:0016301">
    <property type="term" value="F:kinase activity"/>
    <property type="evidence" value="ECO:0007669"/>
    <property type="project" value="UniProtKB-KW"/>
</dbReference>
<gene>
    <name evidence="4" type="ORF">CLV97_10976</name>
</gene>
<dbReference type="PANTHER" id="PTHR18964:SF149">
    <property type="entry name" value="BIFUNCTIONAL UDP-N-ACETYLGLUCOSAMINE 2-EPIMERASE_N-ACETYLMANNOSAMINE KINASE"/>
    <property type="match status" value="1"/>
</dbReference>
<evidence type="ECO:0000256" key="2">
    <source>
        <dbReference type="ARBA" id="ARBA00006479"/>
    </source>
</evidence>
<dbReference type="SUPFAM" id="SSF46785">
    <property type="entry name" value="Winged helix' DNA-binding domain"/>
    <property type="match status" value="1"/>
</dbReference>
<keyword evidence="4" id="KW-0808">Transferase</keyword>
<dbReference type="InterPro" id="IPR000600">
    <property type="entry name" value="ROK"/>
</dbReference>
<keyword evidence="3" id="KW-0859">Xylose metabolism</keyword>
<dbReference type="Pfam" id="PF00480">
    <property type="entry name" value="ROK"/>
    <property type="match status" value="1"/>
</dbReference>
<name>A0A2T0LFM2_9BACL</name>
<keyword evidence="5" id="KW-1185">Reference proteome</keyword>
<keyword evidence="4" id="KW-0418">Kinase</keyword>
<dbReference type="Gene3D" id="1.10.10.10">
    <property type="entry name" value="Winged helix-like DNA-binding domain superfamily/Winged helix DNA-binding domain"/>
    <property type="match status" value="1"/>
</dbReference>
<accession>A0A2T0LFM2</accession>
<dbReference type="PANTHER" id="PTHR18964">
    <property type="entry name" value="ROK (REPRESSOR, ORF, KINASE) FAMILY"/>
    <property type="match status" value="1"/>
</dbReference>
<reference evidence="4 5" key="1">
    <citation type="submission" date="2018-03" db="EMBL/GenBank/DDBJ databases">
        <title>Genomic Encyclopedia of Archaeal and Bacterial Type Strains, Phase II (KMG-II): from individual species to whole genera.</title>
        <authorList>
            <person name="Goeker M."/>
        </authorList>
    </citation>
    <scope>NUCLEOTIDE SEQUENCE [LARGE SCALE GENOMIC DNA]</scope>
    <source>
        <strain evidence="4 5">DSM 44946</strain>
    </source>
</reference>
<evidence type="ECO:0000256" key="3">
    <source>
        <dbReference type="ARBA" id="ARBA00022629"/>
    </source>
</evidence>
<dbReference type="EMBL" id="PVNE01000009">
    <property type="protein sequence ID" value="PRX41025.1"/>
    <property type="molecule type" value="Genomic_DNA"/>
</dbReference>